<dbReference type="AlphaFoldDB" id="A0A9N9Q3U9"/>
<reference evidence="1" key="1">
    <citation type="submission" date="2021-07" db="EMBL/GenBank/DDBJ databases">
        <authorList>
            <person name="Durling M."/>
        </authorList>
    </citation>
    <scope>NUCLEOTIDE SEQUENCE</scope>
</reference>
<dbReference type="Proteomes" id="UP000701801">
    <property type="component" value="Unassembled WGS sequence"/>
</dbReference>
<sequence length="111" mass="12474">MDHAFQNATIHTSRFDTAMQLKTTYEKPGVKYVQGLMLLHTPAEMTLYAVPYQDSPLPTMSKEALSIEGSDPQSQNKVAVEAHHPLPSELMNAKHDPSISFKEYMYYAAIT</sequence>
<comment type="caution">
    <text evidence="1">The sequence shown here is derived from an EMBL/GenBank/DDBJ whole genome shotgun (WGS) entry which is preliminary data.</text>
</comment>
<keyword evidence="2" id="KW-1185">Reference proteome</keyword>
<proteinExistence type="predicted"/>
<dbReference type="EMBL" id="CAJVRM010000273">
    <property type="protein sequence ID" value="CAG8978705.1"/>
    <property type="molecule type" value="Genomic_DNA"/>
</dbReference>
<name>A0A9N9Q3U9_9HELO</name>
<accession>A0A9N9Q3U9</accession>
<evidence type="ECO:0000313" key="2">
    <source>
        <dbReference type="Proteomes" id="UP000701801"/>
    </source>
</evidence>
<protein>
    <submittedName>
        <fullName evidence="1">Uncharacterized protein</fullName>
    </submittedName>
</protein>
<gene>
    <name evidence="1" type="ORF">HYALB_00004688</name>
</gene>
<organism evidence="1 2">
    <name type="scientific">Hymenoscyphus albidus</name>
    <dbReference type="NCBI Taxonomy" id="595503"/>
    <lineage>
        <taxon>Eukaryota</taxon>
        <taxon>Fungi</taxon>
        <taxon>Dikarya</taxon>
        <taxon>Ascomycota</taxon>
        <taxon>Pezizomycotina</taxon>
        <taxon>Leotiomycetes</taxon>
        <taxon>Helotiales</taxon>
        <taxon>Helotiaceae</taxon>
        <taxon>Hymenoscyphus</taxon>
    </lineage>
</organism>
<evidence type="ECO:0000313" key="1">
    <source>
        <dbReference type="EMBL" id="CAG8978705.1"/>
    </source>
</evidence>